<proteinExistence type="predicted"/>
<organism evidence="1 2">
    <name type="scientific">Anopheles albimanus</name>
    <name type="common">New world malaria mosquito</name>
    <dbReference type="NCBI Taxonomy" id="7167"/>
    <lineage>
        <taxon>Eukaryota</taxon>
        <taxon>Metazoa</taxon>
        <taxon>Ecdysozoa</taxon>
        <taxon>Arthropoda</taxon>
        <taxon>Hexapoda</taxon>
        <taxon>Insecta</taxon>
        <taxon>Pterygota</taxon>
        <taxon>Neoptera</taxon>
        <taxon>Endopterygota</taxon>
        <taxon>Diptera</taxon>
        <taxon>Nematocera</taxon>
        <taxon>Culicoidea</taxon>
        <taxon>Culicidae</taxon>
        <taxon>Anophelinae</taxon>
        <taxon>Anopheles</taxon>
    </lineage>
</organism>
<name>A0A182F4R9_ANOAL</name>
<dbReference type="AlphaFoldDB" id="A0A182F4R9"/>
<accession>A0A182F4R9</accession>
<dbReference type="VEuPathDB" id="VectorBase:AALB20_035438"/>
<reference evidence="1" key="2">
    <citation type="submission" date="2022-08" db="UniProtKB">
        <authorList>
            <consortium name="EnsemblMetazoa"/>
        </authorList>
    </citation>
    <scope>IDENTIFICATION</scope>
    <source>
        <strain evidence="1">STECLA/ALBI9_A</strain>
    </source>
</reference>
<evidence type="ECO:0000313" key="1">
    <source>
        <dbReference type="EnsemblMetazoa" id="AALB001460-PA"/>
    </source>
</evidence>
<reference evidence="1 2" key="1">
    <citation type="journal article" date="2017" name="G3 (Bethesda)">
        <title>The Physical Genome Mapping of Anopheles albimanus Corrected Scaffold Misassemblies and Identified Interarm Rearrangements in Genus Anopheles.</title>
        <authorList>
            <person name="Artemov G.N."/>
            <person name="Peery A.N."/>
            <person name="Jiang X."/>
            <person name="Tu Z."/>
            <person name="Stegniy V.N."/>
            <person name="Sharakhova M.V."/>
            <person name="Sharakhov I.V."/>
        </authorList>
    </citation>
    <scope>NUCLEOTIDE SEQUENCE [LARGE SCALE GENOMIC DNA]</scope>
    <source>
        <strain evidence="1 2">ALBI9_A</strain>
    </source>
</reference>
<dbReference type="EnsemblMetazoa" id="AALB001460-RA">
    <property type="protein sequence ID" value="AALB001460-PA"/>
    <property type="gene ID" value="AALB001460"/>
</dbReference>
<dbReference type="Proteomes" id="UP000069272">
    <property type="component" value="Chromosome 2L"/>
</dbReference>
<sequence>YHSERPLSEFQSKTAGTGCRCNREKVDTEERDCRRRPLAICGKEVCMLCSKRDSSMGIIVCAADDVKLSEQIFKVTQYRVPELPAILSPVCDGCRSQIVQCDQVPPISVTATDNKYPTVLLNVEPNDPLAVPESVQKLYRRNYVPAEEWRKHLAGNLMKIFQHMCKLCGTVVRSMEKHSAEHQIGDIVIVEIMP</sequence>
<keyword evidence="2" id="KW-1185">Reference proteome</keyword>
<protein>
    <submittedName>
        <fullName evidence="1">Uncharacterized protein</fullName>
    </submittedName>
</protein>
<evidence type="ECO:0000313" key="2">
    <source>
        <dbReference type="Proteomes" id="UP000069272"/>
    </source>
</evidence>
<dbReference type="VEuPathDB" id="VectorBase:AALB001460"/>